<dbReference type="Gene3D" id="3.40.190.10">
    <property type="entry name" value="Periplasmic binding protein-like II"/>
    <property type="match status" value="2"/>
</dbReference>
<sequence length="310" mass="34728">MRLLRPIVFFSVTVLCLLLAGCSSPQGRIDFSATQDEAASTTPETAEAKPLRIAFASVMSPLETRQAYQTMIDYIAVKSGRPTKLLQRRTYGELNRLLADGDADIAFVSTGAYAAYRGGRPIEILAMVQTKGTIFYETYVIAAKDGQVRSFEDTRQRVFAFTDPISYSGRLAVDYRLLDEQTTADAYFHHYFYTYNHDKSIWAVANHLADAASVDSQIYEHMLEENPQLRAKVTIIATLSKAPTGPVVIRSDLPAAEKAALRQLFYALGSEASLRPALRQAIIDQFIPPQPELYEPLRRNYLRTQREPGE</sequence>
<dbReference type="CDD" id="cd13571">
    <property type="entry name" value="PBP2_PnhD_1"/>
    <property type="match status" value="1"/>
</dbReference>
<organism evidence="4 5">
    <name type="scientific">Megasphaera vaginalis</name>
    <name type="common">ex Srinivasan et al. 2021</name>
    <dbReference type="NCBI Taxonomy" id="1111454"/>
    <lineage>
        <taxon>Bacteria</taxon>
        <taxon>Bacillati</taxon>
        <taxon>Bacillota</taxon>
        <taxon>Negativicutes</taxon>
        <taxon>Veillonellales</taxon>
        <taxon>Veillonellaceae</taxon>
        <taxon>Megasphaera</taxon>
    </lineage>
</organism>
<dbReference type="Proteomes" id="UP000017090">
    <property type="component" value="Unassembled WGS sequence"/>
</dbReference>
<dbReference type="SUPFAM" id="SSF53850">
    <property type="entry name" value="Periplasmic binding protein-like II"/>
    <property type="match status" value="1"/>
</dbReference>
<dbReference type="PROSITE" id="PS51257">
    <property type="entry name" value="PROKAR_LIPOPROTEIN"/>
    <property type="match status" value="1"/>
</dbReference>
<dbReference type="OrthoDB" id="9781943at2"/>
<name>U7UH72_9FIRM</name>
<feature type="signal peptide" evidence="3">
    <location>
        <begin position="1"/>
        <end position="25"/>
    </location>
</feature>
<keyword evidence="5" id="KW-1185">Reference proteome</keyword>
<comment type="similarity">
    <text evidence="1">Belongs to the phosphate/phosphite/phosphonate binding protein family.</text>
</comment>
<dbReference type="PANTHER" id="PTHR35841:SF1">
    <property type="entry name" value="PHOSPHONATES-BINDING PERIPLASMIC PROTEIN"/>
    <property type="match status" value="1"/>
</dbReference>
<dbReference type="InterPro" id="IPR005770">
    <property type="entry name" value="PhnD"/>
</dbReference>
<comment type="caution">
    <text evidence="4">The sequence shown here is derived from an EMBL/GenBank/DDBJ whole genome shotgun (WGS) entry which is preliminary data.</text>
</comment>
<dbReference type="eggNOG" id="COG3221">
    <property type="taxonomic scope" value="Bacteria"/>
</dbReference>
<dbReference type="EMBL" id="AWXA01000040">
    <property type="protein sequence ID" value="ERT58787.1"/>
    <property type="molecule type" value="Genomic_DNA"/>
</dbReference>
<dbReference type="GO" id="GO:0043190">
    <property type="term" value="C:ATP-binding cassette (ABC) transporter complex"/>
    <property type="evidence" value="ECO:0007669"/>
    <property type="project" value="InterPro"/>
</dbReference>
<dbReference type="PATRIC" id="fig|1111454.3.peg.1431"/>
<protein>
    <submittedName>
        <fullName evidence="4">Phosphate/phosphite/phosphonate ABC transporter, periplasmic binding protein</fullName>
    </submittedName>
</protein>
<gene>
    <name evidence="4" type="primary">phnD</name>
    <name evidence="4" type="ORF">HMPREF1250_0081</name>
</gene>
<dbReference type="STRING" id="1111454.HMPREF1250_0081"/>
<feature type="chain" id="PRO_5004688033" evidence="3">
    <location>
        <begin position="26"/>
        <end position="310"/>
    </location>
</feature>
<dbReference type="AlphaFoldDB" id="U7UH72"/>
<evidence type="ECO:0000256" key="1">
    <source>
        <dbReference type="ARBA" id="ARBA00007162"/>
    </source>
</evidence>
<keyword evidence="2 3" id="KW-0732">Signal</keyword>
<reference evidence="4 5" key="1">
    <citation type="submission" date="2013-09" db="EMBL/GenBank/DDBJ databases">
        <authorList>
            <person name="Durkin A.S."/>
            <person name="Haft D.R."/>
            <person name="McCorrison J."/>
            <person name="Torralba M."/>
            <person name="Gillis M."/>
            <person name="Haft D.H."/>
            <person name="Methe B."/>
            <person name="Sutton G."/>
            <person name="Nelson K.E."/>
        </authorList>
    </citation>
    <scope>NUCLEOTIDE SEQUENCE [LARGE SCALE GENOMIC DNA]</scope>
    <source>
        <strain evidence="4 5">BV3C16-1</strain>
    </source>
</reference>
<evidence type="ECO:0000256" key="2">
    <source>
        <dbReference type="ARBA" id="ARBA00022729"/>
    </source>
</evidence>
<evidence type="ECO:0000313" key="4">
    <source>
        <dbReference type="EMBL" id="ERT58787.1"/>
    </source>
</evidence>
<evidence type="ECO:0000313" key="5">
    <source>
        <dbReference type="Proteomes" id="UP000017090"/>
    </source>
</evidence>
<dbReference type="PANTHER" id="PTHR35841">
    <property type="entry name" value="PHOSPHONATES-BINDING PERIPLASMIC PROTEIN"/>
    <property type="match status" value="1"/>
</dbReference>
<dbReference type="Pfam" id="PF12974">
    <property type="entry name" value="Phosphonate-bd"/>
    <property type="match status" value="1"/>
</dbReference>
<proteinExistence type="inferred from homology"/>
<dbReference type="NCBIfam" id="TIGR01098">
    <property type="entry name" value="3A0109s03R"/>
    <property type="match status" value="1"/>
</dbReference>
<evidence type="ECO:0000256" key="3">
    <source>
        <dbReference type="SAM" id="SignalP"/>
    </source>
</evidence>
<dbReference type="GO" id="GO:0055085">
    <property type="term" value="P:transmembrane transport"/>
    <property type="evidence" value="ECO:0007669"/>
    <property type="project" value="InterPro"/>
</dbReference>
<accession>U7UH72</accession>